<accession>A0ABQ3LHM2</accession>
<dbReference type="RefSeq" id="WP_189676118.1">
    <property type="nucleotide sequence ID" value="NZ_BNAQ01000002.1"/>
</dbReference>
<dbReference type="Gene3D" id="1.20.5.340">
    <property type="match status" value="1"/>
</dbReference>
<evidence type="ECO:0000313" key="5">
    <source>
        <dbReference type="Proteomes" id="UP000652430"/>
    </source>
</evidence>
<proteinExistence type="predicted"/>
<feature type="signal peptide" evidence="3">
    <location>
        <begin position="1"/>
        <end position="23"/>
    </location>
</feature>
<feature type="chain" id="PRO_5047361478" description="YbgF trimerisation domain-containing protein" evidence="3">
    <location>
        <begin position="24"/>
        <end position="339"/>
    </location>
</feature>
<evidence type="ECO:0000256" key="3">
    <source>
        <dbReference type="SAM" id="SignalP"/>
    </source>
</evidence>
<feature type="coiled-coil region" evidence="1">
    <location>
        <begin position="85"/>
        <end position="133"/>
    </location>
</feature>
<keyword evidence="3" id="KW-0732">Signal</keyword>
<evidence type="ECO:0000256" key="2">
    <source>
        <dbReference type="SAM" id="MobiDB-lite"/>
    </source>
</evidence>
<feature type="region of interest" description="Disordered" evidence="2">
    <location>
        <begin position="134"/>
        <end position="204"/>
    </location>
</feature>
<dbReference type="InterPro" id="IPR011990">
    <property type="entry name" value="TPR-like_helical_dom_sf"/>
</dbReference>
<feature type="compositionally biased region" description="Basic and acidic residues" evidence="2">
    <location>
        <begin position="156"/>
        <end position="166"/>
    </location>
</feature>
<dbReference type="EMBL" id="BNAQ01000002">
    <property type="protein sequence ID" value="GHH16275.1"/>
    <property type="molecule type" value="Genomic_DNA"/>
</dbReference>
<evidence type="ECO:0000313" key="4">
    <source>
        <dbReference type="EMBL" id="GHH16275.1"/>
    </source>
</evidence>
<organism evidence="4 5">
    <name type="scientific">Sphingomonas glacialis</name>
    <dbReference type="NCBI Taxonomy" id="658225"/>
    <lineage>
        <taxon>Bacteria</taxon>
        <taxon>Pseudomonadati</taxon>
        <taxon>Pseudomonadota</taxon>
        <taxon>Alphaproteobacteria</taxon>
        <taxon>Sphingomonadales</taxon>
        <taxon>Sphingomonadaceae</taxon>
        <taxon>Sphingomonas</taxon>
    </lineage>
</organism>
<evidence type="ECO:0008006" key="6">
    <source>
        <dbReference type="Google" id="ProtNLM"/>
    </source>
</evidence>
<name>A0ABQ3LHM2_9SPHN</name>
<sequence length="339" mass="36096">MRNHLLTAFLLAGSMLSALPANAQSSGGNGRAIEGRVDRLEGEMRAVQRKVFPGGSGGSGGQYIQPDNRPADPDAILGGSPTSPVADLTARVDSLENQLRTLTAQTETNQHRLQGLDSRLKTLEANAAAAAAAATPAAVPGDDGGSFDRPVPARPTADRTPDRGFDRSVTPARPAPAKSTVTPPPVVSTKDPARAQQVAAVERPDSGDVAEDTYLYGYRLWAAHLYPEAEAQFTTVTTKFPTHKRASYAQNLLGRSYLEDGQPSRASLAFYDNYKKWPDGDRAPESLYFLAQALVKLDKPAAQVCKVYTELQRSYGAKVDADARMKAGVAKGRAASNCS</sequence>
<keyword evidence="1" id="KW-0175">Coiled coil</keyword>
<reference evidence="5" key="1">
    <citation type="journal article" date="2019" name="Int. J. Syst. Evol. Microbiol.">
        <title>The Global Catalogue of Microorganisms (GCM) 10K type strain sequencing project: providing services to taxonomists for standard genome sequencing and annotation.</title>
        <authorList>
            <consortium name="The Broad Institute Genomics Platform"/>
            <consortium name="The Broad Institute Genome Sequencing Center for Infectious Disease"/>
            <person name="Wu L."/>
            <person name="Ma J."/>
        </authorList>
    </citation>
    <scope>NUCLEOTIDE SEQUENCE [LARGE SCALE GENOMIC DNA]</scope>
    <source>
        <strain evidence="5">CGMCC 1.8957</strain>
    </source>
</reference>
<keyword evidence="5" id="KW-1185">Reference proteome</keyword>
<gene>
    <name evidence="4" type="ORF">GCM10008023_20130</name>
</gene>
<dbReference type="Gene3D" id="1.25.40.10">
    <property type="entry name" value="Tetratricopeptide repeat domain"/>
    <property type="match status" value="1"/>
</dbReference>
<dbReference type="SUPFAM" id="SSF48452">
    <property type="entry name" value="TPR-like"/>
    <property type="match status" value="1"/>
</dbReference>
<dbReference type="Proteomes" id="UP000652430">
    <property type="component" value="Unassembled WGS sequence"/>
</dbReference>
<evidence type="ECO:0000256" key="1">
    <source>
        <dbReference type="SAM" id="Coils"/>
    </source>
</evidence>
<comment type="caution">
    <text evidence="4">The sequence shown here is derived from an EMBL/GenBank/DDBJ whole genome shotgun (WGS) entry which is preliminary data.</text>
</comment>
<feature type="region of interest" description="Disordered" evidence="2">
    <location>
        <begin position="51"/>
        <end position="83"/>
    </location>
</feature>
<protein>
    <recommendedName>
        <fullName evidence="6">YbgF trimerisation domain-containing protein</fullName>
    </recommendedName>
</protein>